<protein>
    <submittedName>
        <fullName evidence="1">Uncharacterized protein</fullName>
    </submittedName>
</protein>
<evidence type="ECO:0000313" key="1">
    <source>
        <dbReference type="EMBL" id="OBS25884.1"/>
    </source>
</evidence>
<keyword evidence="2" id="KW-1185">Reference proteome</keyword>
<proteinExistence type="predicted"/>
<organism evidence="1 2">
    <name type="scientific">Fusarium poae</name>
    <dbReference type="NCBI Taxonomy" id="36050"/>
    <lineage>
        <taxon>Eukaryota</taxon>
        <taxon>Fungi</taxon>
        <taxon>Dikarya</taxon>
        <taxon>Ascomycota</taxon>
        <taxon>Pezizomycotina</taxon>
        <taxon>Sordariomycetes</taxon>
        <taxon>Hypocreomycetidae</taxon>
        <taxon>Hypocreales</taxon>
        <taxon>Nectriaceae</taxon>
        <taxon>Fusarium</taxon>
    </lineage>
</organism>
<comment type="caution">
    <text evidence="1">The sequence shown here is derived from an EMBL/GenBank/DDBJ whole genome shotgun (WGS) entry which is preliminary data.</text>
</comment>
<sequence>MSPGDVAKTRSNLPNPTDVLRAYLEPSTKEWVIKILKQLDQPTLIPVTRQDNQATTTSIANTSMDPVRFMLVHAMQVLMFVPMHRGSVNWTDNYTRRFPSQLAGGYQVTSILGRYSMEDLNRAIVSCFQFLTRRDGTRDVLSRVPGVRTNYKWYGYADPNFRIDEAAPEGVGRTIDTLSRANLEYRTAKRVRQQDMKERQRNLEATNENLVDYGHGAPAAQWR</sequence>
<evidence type="ECO:0000313" key="2">
    <source>
        <dbReference type="Proteomes" id="UP000091967"/>
    </source>
</evidence>
<dbReference type="AlphaFoldDB" id="A0A1B8AZI4"/>
<name>A0A1B8AZI4_FUSPO</name>
<accession>A0A1B8AZI4</accession>
<reference evidence="1 2" key="1">
    <citation type="submission" date="2016-06" db="EMBL/GenBank/DDBJ databases">
        <title>Living apart together: crosstalk between the core and supernumerary genomes in a fungal plant pathogen.</title>
        <authorList>
            <person name="Vanheule A."/>
            <person name="Audenaert K."/>
            <person name="Warris S."/>
            <person name="Van De Geest H."/>
            <person name="Schijlen E."/>
            <person name="Hofte M."/>
            <person name="De Saeger S."/>
            <person name="Haesaert G."/>
            <person name="Waalwijk C."/>
            <person name="Van Der Lee T."/>
        </authorList>
    </citation>
    <scope>NUCLEOTIDE SEQUENCE [LARGE SCALE GENOMIC DNA]</scope>
    <source>
        <strain evidence="1 2">2516</strain>
    </source>
</reference>
<gene>
    <name evidence="1" type="ORF">FPOA_06418</name>
</gene>
<dbReference type="EMBL" id="LYXU01000002">
    <property type="protein sequence ID" value="OBS25884.1"/>
    <property type="molecule type" value="Genomic_DNA"/>
</dbReference>
<dbReference type="Proteomes" id="UP000091967">
    <property type="component" value="Unassembled WGS sequence"/>
</dbReference>